<keyword evidence="3 4" id="KW-0418">Kinase</keyword>
<dbReference type="PANTHER" id="PTHR23359">
    <property type="entry name" value="NUCLEOTIDE KINASE"/>
    <property type="match status" value="1"/>
</dbReference>
<evidence type="ECO:0000313" key="6">
    <source>
        <dbReference type="Proteomes" id="UP000009192"/>
    </source>
</evidence>
<dbReference type="SMR" id="A0A0Q9XD56"/>
<dbReference type="PRINTS" id="PR00094">
    <property type="entry name" value="ADENYLTKNASE"/>
</dbReference>
<dbReference type="InParanoid" id="A0A0Q9XD56"/>
<comment type="similarity">
    <text evidence="4">Belongs to the adenylate kinase family.</text>
</comment>
<dbReference type="InterPro" id="IPR000850">
    <property type="entry name" value="Adenylat/UMP-CMP_kin"/>
</dbReference>
<dbReference type="GO" id="GO:0006139">
    <property type="term" value="P:nucleobase-containing compound metabolic process"/>
    <property type="evidence" value="ECO:0007669"/>
    <property type="project" value="InterPro"/>
</dbReference>
<dbReference type="AlphaFoldDB" id="A0A0Q9XD56"/>
<evidence type="ECO:0000256" key="3">
    <source>
        <dbReference type="ARBA" id="ARBA00022777"/>
    </source>
</evidence>
<reference evidence="5 6" key="1">
    <citation type="journal article" date="2007" name="Nature">
        <title>Evolution of genes and genomes on the Drosophila phylogeny.</title>
        <authorList>
            <consortium name="Drosophila 12 Genomes Consortium"/>
            <person name="Clark A.G."/>
            <person name="Eisen M.B."/>
            <person name="Smith D.R."/>
            <person name="Bergman C.M."/>
            <person name="Oliver B."/>
            <person name="Markow T.A."/>
            <person name="Kaufman T.C."/>
            <person name="Kellis M."/>
            <person name="Gelbart W."/>
            <person name="Iyer V.N."/>
            <person name="Pollard D.A."/>
            <person name="Sackton T.B."/>
            <person name="Larracuente A.M."/>
            <person name="Singh N.D."/>
            <person name="Abad J.P."/>
            <person name="Abt D.N."/>
            <person name="Adryan B."/>
            <person name="Aguade M."/>
            <person name="Akashi H."/>
            <person name="Anderson W.W."/>
            <person name="Aquadro C.F."/>
            <person name="Ardell D.H."/>
            <person name="Arguello R."/>
            <person name="Artieri C.G."/>
            <person name="Barbash D.A."/>
            <person name="Barker D."/>
            <person name="Barsanti P."/>
            <person name="Batterham P."/>
            <person name="Batzoglou S."/>
            <person name="Begun D."/>
            <person name="Bhutkar A."/>
            <person name="Blanco E."/>
            <person name="Bosak S.A."/>
            <person name="Bradley R.K."/>
            <person name="Brand A.D."/>
            <person name="Brent M.R."/>
            <person name="Brooks A.N."/>
            <person name="Brown R.H."/>
            <person name="Butlin R.K."/>
            <person name="Caggese C."/>
            <person name="Calvi B.R."/>
            <person name="Bernardo de Carvalho A."/>
            <person name="Caspi A."/>
            <person name="Castrezana S."/>
            <person name="Celniker S.E."/>
            <person name="Chang J.L."/>
            <person name="Chapple C."/>
            <person name="Chatterji S."/>
            <person name="Chinwalla A."/>
            <person name="Civetta A."/>
            <person name="Clifton S.W."/>
            <person name="Comeron J.M."/>
            <person name="Costello J.C."/>
            <person name="Coyne J.A."/>
            <person name="Daub J."/>
            <person name="David R.G."/>
            <person name="Delcher A.L."/>
            <person name="Delehaunty K."/>
            <person name="Do C.B."/>
            <person name="Ebling H."/>
            <person name="Edwards K."/>
            <person name="Eickbush T."/>
            <person name="Evans J.D."/>
            <person name="Filipski A."/>
            <person name="Findeiss S."/>
            <person name="Freyhult E."/>
            <person name="Fulton L."/>
            <person name="Fulton R."/>
            <person name="Garcia A.C."/>
            <person name="Gardiner A."/>
            <person name="Garfield D.A."/>
            <person name="Garvin B.E."/>
            <person name="Gibson G."/>
            <person name="Gilbert D."/>
            <person name="Gnerre S."/>
            <person name="Godfrey J."/>
            <person name="Good R."/>
            <person name="Gotea V."/>
            <person name="Gravely B."/>
            <person name="Greenberg A.J."/>
            <person name="Griffiths-Jones S."/>
            <person name="Gross S."/>
            <person name="Guigo R."/>
            <person name="Gustafson E.A."/>
            <person name="Haerty W."/>
            <person name="Hahn M.W."/>
            <person name="Halligan D.L."/>
            <person name="Halpern A.L."/>
            <person name="Halter G.M."/>
            <person name="Han M.V."/>
            <person name="Heger A."/>
            <person name="Hillier L."/>
            <person name="Hinrichs A.S."/>
            <person name="Holmes I."/>
            <person name="Hoskins R.A."/>
            <person name="Hubisz M.J."/>
            <person name="Hultmark D."/>
            <person name="Huntley M.A."/>
            <person name="Jaffe D.B."/>
            <person name="Jagadeeshan S."/>
            <person name="Jeck W.R."/>
            <person name="Johnson J."/>
            <person name="Jones C.D."/>
            <person name="Jordan W.C."/>
            <person name="Karpen G.H."/>
            <person name="Kataoka E."/>
            <person name="Keightley P.D."/>
            <person name="Kheradpour P."/>
            <person name="Kirkness E.F."/>
            <person name="Koerich L.B."/>
            <person name="Kristiansen K."/>
            <person name="Kudrna D."/>
            <person name="Kulathinal R.J."/>
            <person name="Kumar S."/>
            <person name="Kwok R."/>
            <person name="Lander E."/>
            <person name="Langley C.H."/>
            <person name="Lapoint R."/>
            <person name="Lazzaro B.P."/>
            <person name="Lee S.J."/>
            <person name="Levesque L."/>
            <person name="Li R."/>
            <person name="Lin C.F."/>
            <person name="Lin M.F."/>
            <person name="Lindblad-Toh K."/>
            <person name="Llopart A."/>
            <person name="Long M."/>
            <person name="Low L."/>
            <person name="Lozovsky E."/>
            <person name="Lu J."/>
            <person name="Luo M."/>
            <person name="Machado C.A."/>
            <person name="Makalowski W."/>
            <person name="Marzo M."/>
            <person name="Matsuda M."/>
            <person name="Matzkin L."/>
            <person name="McAllister B."/>
            <person name="McBride C.S."/>
            <person name="McKernan B."/>
            <person name="McKernan K."/>
            <person name="Mendez-Lago M."/>
            <person name="Minx P."/>
            <person name="Mollenhauer M.U."/>
            <person name="Montooth K."/>
            <person name="Mount S.M."/>
            <person name="Mu X."/>
            <person name="Myers E."/>
            <person name="Negre B."/>
            <person name="Newfeld S."/>
            <person name="Nielsen R."/>
            <person name="Noor M.A."/>
            <person name="O'Grady P."/>
            <person name="Pachter L."/>
            <person name="Papaceit M."/>
            <person name="Parisi M.J."/>
            <person name="Parisi M."/>
            <person name="Parts L."/>
            <person name="Pedersen J.S."/>
            <person name="Pesole G."/>
            <person name="Phillippy A.M."/>
            <person name="Ponting C.P."/>
            <person name="Pop M."/>
            <person name="Porcelli D."/>
            <person name="Powell J.R."/>
            <person name="Prohaska S."/>
            <person name="Pruitt K."/>
            <person name="Puig M."/>
            <person name="Quesneville H."/>
            <person name="Ram K.R."/>
            <person name="Rand D."/>
            <person name="Rasmussen M.D."/>
            <person name="Reed L.K."/>
            <person name="Reenan R."/>
            <person name="Reily A."/>
            <person name="Remington K.A."/>
            <person name="Rieger T.T."/>
            <person name="Ritchie M.G."/>
            <person name="Robin C."/>
            <person name="Rogers Y.H."/>
            <person name="Rohde C."/>
            <person name="Rozas J."/>
            <person name="Rubenfield M.J."/>
            <person name="Ruiz A."/>
            <person name="Russo S."/>
            <person name="Salzberg S.L."/>
            <person name="Sanchez-Gracia A."/>
            <person name="Saranga D.J."/>
            <person name="Sato H."/>
            <person name="Schaeffer S.W."/>
            <person name="Schatz M.C."/>
            <person name="Schlenke T."/>
            <person name="Schwartz R."/>
            <person name="Segarra C."/>
            <person name="Singh R.S."/>
            <person name="Sirot L."/>
            <person name="Sirota M."/>
            <person name="Sisneros N.B."/>
            <person name="Smith C.D."/>
            <person name="Smith T.F."/>
            <person name="Spieth J."/>
            <person name="Stage D.E."/>
            <person name="Stark A."/>
            <person name="Stephan W."/>
            <person name="Strausberg R.L."/>
            <person name="Strempel S."/>
            <person name="Sturgill D."/>
            <person name="Sutton G."/>
            <person name="Sutton G.G."/>
            <person name="Tao W."/>
            <person name="Teichmann S."/>
            <person name="Tobari Y.N."/>
            <person name="Tomimura Y."/>
            <person name="Tsolas J.M."/>
            <person name="Valente V.L."/>
            <person name="Venter E."/>
            <person name="Venter J.C."/>
            <person name="Vicario S."/>
            <person name="Vieira F.G."/>
            <person name="Vilella A.J."/>
            <person name="Villasante A."/>
            <person name="Walenz B."/>
            <person name="Wang J."/>
            <person name="Wasserman M."/>
            <person name="Watts T."/>
            <person name="Wilson D."/>
            <person name="Wilson R.K."/>
            <person name="Wing R.A."/>
            <person name="Wolfner M.F."/>
            <person name="Wong A."/>
            <person name="Wong G.K."/>
            <person name="Wu C.I."/>
            <person name="Wu G."/>
            <person name="Yamamoto D."/>
            <person name="Yang H.P."/>
            <person name="Yang S.P."/>
            <person name="Yorke J.A."/>
            <person name="Yoshida K."/>
            <person name="Zdobnov E."/>
            <person name="Zhang P."/>
            <person name="Zhang Y."/>
            <person name="Zimin A.V."/>
            <person name="Baldwin J."/>
            <person name="Abdouelleil A."/>
            <person name="Abdulkadir J."/>
            <person name="Abebe A."/>
            <person name="Abera B."/>
            <person name="Abreu J."/>
            <person name="Acer S.C."/>
            <person name="Aftuck L."/>
            <person name="Alexander A."/>
            <person name="An P."/>
            <person name="Anderson E."/>
            <person name="Anderson S."/>
            <person name="Arachi H."/>
            <person name="Azer M."/>
            <person name="Bachantsang P."/>
            <person name="Barry A."/>
            <person name="Bayul T."/>
            <person name="Berlin A."/>
            <person name="Bessette D."/>
            <person name="Bloom T."/>
            <person name="Blye J."/>
            <person name="Boguslavskiy L."/>
            <person name="Bonnet C."/>
            <person name="Boukhgalter B."/>
            <person name="Bourzgui I."/>
            <person name="Brown A."/>
            <person name="Cahill P."/>
            <person name="Channer S."/>
            <person name="Cheshatsang Y."/>
            <person name="Chuda L."/>
            <person name="Citroen M."/>
            <person name="Collymore A."/>
            <person name="Cooke P."/>
            <person name="Costello M."/>
            <person name="D'Aco K."/>
            <person name="Daza R."/>
            <person name="De Haan G."/>
            <person name="DeGray S."/>
            <person name="DeMaso C."/>
            <person name="Dhargay N."/>
            <person name="Dooley K."/>
            <person name="Dooley E."/>
            <person name="Doricent M."/>
            <person name="Dorje P."/>
            <person name="Dorjee K."/>
            <person name="Dupes A."/>
            <person name="Elong R."/>
            <person name="Falk J."/>
            <person name="Farina A."/>
            <person name="Faro S."/>
            <person name="Ferguson D."/>
            <person name="Fisher S."/>
            <person name="Foley C.D."/>
            <person name="Franke A."/>
            <person name="Friedrich D."/>
            <person name="Gadbois L."/>
            <person name="Gearin G."/>
            <person name="Gearin C.R."/>
            <person name="Giannoukos G."/>
            <person name="Goode T."/>
            <person name="Graham J."/>
            <person name="Grandbois E."/>
            <person name="Grewal S."/>
            <person name="Gyaltsen K."/>
            <person name="Hafez N."/>
            <person name="Hagos B."/>
            <person name="Hall J."/>
            <person name="Henson C."/>
            <person name="Hollinger A."/>
            <person name="Honan T."/>
            <person name="Huard M.D."/>
            <person name="Hughes L."/>
            <person name="Hurhula B."/>
            <person name="Husby M.E."/>
            <person name="Kamat A."/>
            <person name="Kanga B."/>
            <person name="Kashin S."/>
            <person name="Khazanovich D."/>
            <person name="Kisner P."/>
            <person name="Lance K."/>
            <person name="Lara M."/>
            <person name="Lee W."/>
            <person name="Lennon N."/>
            <person name="Letendre F."/>
            <person name="LeVine R."/>
            <person name="Lipovsky A."/>
            <person name="Liu X."/>
            <person name="Liu J."/>
            <person name="Liu S."/>
            <person name="Lokyitsang T."/>
            <person name="Lokyitsang Y."/>
            <person name="Lubonja R."/>
            <person name="Lui A."/>
            <person name="MacDonald P."/>
            <person name="Magnisalis V."/>
            <person name="Maru K."/>
            <person name="Matthews C."/>
            <person name="McCusker W."/>
            <person name="McDonough S."/>
            <person name="Mehta T."/>
            <person name="Meldrim J."/>
            <person name="Meneus L."/>
            <person name="Mihai O."/>
            <person name="Mihalev A."/>
            <person name="Mihova T."/>
            <person name="Mittelman R."/>
            <person name="Mlenga V."/>
            <person name="Montmayeur A."/>
            <person name="Mulrain L."/>
            <person name="Navidi A."/>
            <person name="Naylor J."/>
            <person name="Negash T."/>
            <person name="Nguyen T."/>
            <person name="Nguyen N."/>
            <person name="Nicol R."/>
            <person name="Norbu C."/>
            <person name="Norbu N."/>
            <person name="Novod N."/>
            <person name="O'Neill B."/>
            <person name="Osman S."/>
            <person name="Markiewicz E."/>
            <person name="Oyono O.L."/>
            <person name="Patti C."/>
            <person name="Phunkhang P."/>
            <person name="Pierre F."/>
            <person name="Priest M."/>
            <person name="Raghuraman S."/>
            <person name="Rege F."/>
            <person name="Reyes R."/>
            <person name="Rise C."/>
            <person name="Rogov P."/>
            <person name="Ross K."/>
            <person name="Ryan E."/>
            <person name="Settipalli S."/>
            <person name="Shea T."/>
            <person name="Sherpa N."/>
            <person name="Shi L."/>
            <person name="Shih D."/>
            <person name="Sparrow T."/>
            <person name="Spaulding J."/>
            <person name="Stalker J."/>
            <person name="Stange-Thomann N."/>
            <person name="Stavropoulos S."/>
            <person name="Stone C."/>
            <person name="Strader C."/>
            <person name="Tesfaye S."/>
            <person name="Thomson T."/>
            <person name="Thoulutsang Y."/>
            <person name="Thoulutsang D."/>
            <person name="Topham K."/>
            <person name="Topping I."/>
            <person name="Tsamla T."/>
            <person name="Vassiliev H."/>
            <person name="Vo A."/>
            <person name="Wangchuk T."/>
            <person name="Wangdi T."/>
            <person name="Weiand M."/>
            <person name="Wilkinson J."/>
            <person name="Wilson A."/>
            <person name="Yadav S."/>
            <person name="Young G."/>
            <person name="Yu Q."/>
            <person name="Zembek L."/>
            <person name="Zhong D."/>
            <person name="Zimmer A."/>
            <person name="Zwirko Z."/>
            <person name="Jaffe D.B."/>
            <person name="Alvarez P."/>
            <person name="Brockman W."/>
            <person name="Butler J."/>
            <person name="Chin C."/>
            <person name="Gnerre S."/>
            <person name="Grabherr M."/>
            <person name="Kleber M."/>
            <person name="Mauceli E."/>
            <person name="MacCallum I."/>
        </authorList>
    </citation>
    <scope>NUCLEOTIDE SEQUENCE [LARGE SCALE GENOMIC DNA]</scope>
    <source>
        <strain evidence="6">Tucson 15081-1352.22</strain>
    </source>
</reference>
<dbReference type="InterPro" id="IPR027417">
    <property type="entry name" value="P-loop_NTPase"/>
</dbReference>
<evidence type="ECO:0008006" key="7">
    <source>
        <dbReference type="Google" id="ProtNLM"/>
    </source>
</evidence>
<name>A0A0Q9XD56_DROMO</name>
<dbReference type="CDD" id="cd01428">
    <property type="entry name" value="ADK"/>
    <property type="match status" value="1"/>
</dbReference>
<proteinExistence type="inferred from homology"/>
<gene>
    <name evidence="5" type="primary">Dmoj\GI25785</name>
    <name evidence="5" type="ORF">Dmoj_GI25785</name>
</gene>
<dbReference type="Pfam" id="PF00406">
    <property type="entry name" value="ADK"/>
    <property type="match status" value="1"/>
</dbReference>
<accession>A0A0Q9XD56</accession>
<protein>
    <recommendedName>
        <fullName evidence="7">Adenylate kinase</fullName>
    </recommendedName>
</protein>
<dbReference type="GO" id="GO:0019205">
    <property type="term" value="F:nucleobase-containing compound kinase activity"/>
    <property type="evidence" value="ECO:0007669"/>
    <property type="project" value="InterPro"/>
</dbReference>
<keyword evidence="6" id="KW-1185">Reference proteome</keyword>
<organism evidence="5 6">
    <name type="scientific">Drosophila mojavensis</name>
    <name type="common">Fruit fly</name>
    <dbReference type="NCBI Taxonomy" id="7230"/>
    <lineage>
        <taxon>Eukaryota</taxon>
        <taxon>Metazoa</taxon>
        <taxon>Ecdysozoa</taxon>
        <taxon>Arthropoda</taxon>
        <taxon>Hexapoda</taxon>
        <taxon>Insecta</taxon>
        <taxon>Pterygota</taxon>
        <taxon>Neoptera</taxon>
        <taxon>Endopterygota</taxon>
        <taxon>Diptera</taxon>
        <taxon>Brachycera</taxon>
        <taxon>Muscomorpha</taxon>
        <taxon>Ephydroidea</taxon>
        <taxon>Drosophilidae</taxon>
        <taxon>Drosophila</taxon>
    </lineage>
</organism>
<dbReference type="EMBL" id="CH933809">
    <property type="protein sequence ID" value="KRG06301.1"/>
    <property type="molecule type" value="Genomic_DNA"/>
</dbReference>
<dbReference type="Proteomes" id="UP000009192">
    <property type="component" value="Unassembled WGS sequence"/>
</dbReference>
<dbReference type="OrthoDB" id="408683at2759"/>
<evidence type="ECO:0000313" key="5">
    <source>
        <dbReference type="EMBL" id="KRG06301.1"/>
    </source>
</evidence>
<sequence length="188" mass="20491">MNVPIVWVMGGPSSGKTTLAQSIVEKYGYKHVDINAIIDHEIETDTPKGKQFAEVVNNGQLVPLAEVMPLVEQELMSNKSGLRGFVIDGYPTNQADAAVLEQQVGTPDLVIALSVGQETIDTRRSSLNARTSITAQAYMKNVKPVLDQYAAKTMQIDGDRDANAVFEDVKPNMEIINKNHGPKISIGR</sequence>
<keyword evidence="2" id="KW-0547">Nucleotide-binding</keyword>
<dbReference type="Gene3D" id="3.40.50.300">
    <property type="entry name" value="P-loop containing nucleotide triphosphate hydrolases"/>
    <property type="match status" value="1"/>
</dbReference>
<dbReference type="GO" id="GO:0005524">
    <property type="term" value="F:ATP binding"/>
    <property type="evidence" value="ECO:0007669"/>
    <property type="project" value="InterPro"/>
</dbReference>
<evidence type="ECO:0000256" key="1">
    <source>
        <dbReference type="ARBA" id="ARBA00022679"/>
    </source>
</evidence>
<evidence type="ECO:0000256" key="2">
    <source>
        <dbReference type="ARBA" id="ARBA00022741"/>
    </source>
</evidence>
<keyword evidence="1 4" id="KW-0808">Transferase</keyword>
<dbReference type="KEGG" id="dmo:Dmoj_GI25785"/>
<dbReference type="SUPFAM" id="SSF52540">
    <property type="entry name" value="P-loop containing nucleoside triphosphate hydrolases"/>
    <property type="match status" value="1"/>
</dbReference>
<evidence type="ECO:0000256" key="4">
    <source>
        <dbReference type="RuleBase" id="RU003330"/>
    </source>
</evidence>